<evidence type="ECO:0000256" key="1">
    <source>
        <dbReference type="SAM" id="Phobius"/>
    </source>
</evidence>
<dbReference type="Proteomes" id="UP001177003">
    <property type="component" value="Chromosome 8"/>
</dbReference>
<sequence length="210" mass="23995">MTNSSTNSLHPSCSLSYRKKITTESGLKLRLLNHQGHRHPPPFMFFSSTSHPANTLFHQLPPLPFIYFVGLDLVFIRVVYLMVADDGSTTTLDLVFGDTVYMKRLDLVFIRVVYLMVADDGSTTTLDLEIVIRRPPLSPLPRNPKIDIKPHSTNPNMRGLLRECFQLLRDCFQYSLIGGARRFSGGSRSKEYVYPITLGFFFTMDGHHRR</sequence>
<organism evidence="2 3">
    <name type="scientific">Lactuca saligna</name>
    <name type="common">Willowleaf lettuce</name>
    <dbReference type="NCBI Taxonomy" id="75948"/>
    <lineage>
        <taxon>Eukaryota</taxon>
        <taxon>Viridiplantae</taxon>
        <taxon>Streptophyta</taxon>
        <taxon>Embryophyta</taxon>
        <taxon>Tracheophyta</taxon>
        <taxon>Spermatophyta</taxon>
        <taxon>Magnoliopsida</taxon>
        <taxon>eudicotyledons</taxon>
        <taxon>Gunneridae</taxon>
        <taxon>Pentapetalae</taxon>
        <taxon>asterids</taxon>
        <taxon>campanulids</taxon>
        <taxon>Asterales</taxon>
        <taxon>Asteraceae</taxon>
        <taxon>Cichorioideae</taxon>
        <taxon>Cichorieae</taxon>
        <taxon>Lactucinae</taxon>
        <taxon>Lactuca</taxon>
    </lineage>
</organism>
<name>A0AA35ZU87_LACSI</name>
<evidence type="ECO:0000313" key="2">
    <source>
        <dbReference type="EMBL" id="CAI9299009.1"/>
    </source>
</evidence>
<dbReference type="EMBL" id="OX465084">
    <property type="protein sequence ID" value="CAI9299009.1"/>
    <property type="molecule type" value="Genomic_DNA"/>
</dbReference>
<proteinExistence type="predicted"/>
<keyword evidence="1" id="KW-0472">Membrane</keyword>
<protein>
    <submittedName>
        <fullName evidence="2">Uncharacterized protein</fullName>
    </submittedName>
</protein>
<gene>
    <name evidence="2" type="ORF">LSALG_LOCUS37739</name>
</gene>
<accession>A0AA35ZU87</accession>
<reference evidence="2" key="1">
    <citation type="submission" date="2023-04" db="EMBL/GenBank/DDBJ databases">
        <authorList>
            <person name="Vijverberg K."/>
            <person name="Xiong W."/>
            <person name="Schranz E."/>
        </authorList>
    </citation>
    <scope>NUCLEOTIDE SEQUENCE</scope>
</reference>
<keyword evidence="3" id="KW-1185">Reference proteome</keyword>
<evidence type="ECO:0000313" key="3">
    <source>
        <dbReference type="Proteomes" id="UP001177003"/>
    </source>
</evidence>
<feature type="transmembrane region" description="Helical" evidence="1">
    <location>
        <begin position="65"/>
        <end position="83"/>
    </location>
</feature>
<dbReference type="AlphaFoldDB" id="A0AA35ZU87"/>
<keyword evidence="1" id="KW-0812">Transmembrane</keyword>
<keyword evidence="1" id="KW-1133">Transmembrane helix</keyword>